<protein>
    <submittedName>
        <fullName evidence="1">Uncharacterized protein</fullName>
    </submittedName>
</protein>
<dbReference type="EMBL" id="JBBWUH010000011">
    <property type="protein sequence ID" value="KAK8154654.1"/>
    <property type="molecule type" value="Genomic_DNA"/>
</dbReference>
<dbReference type="Proteomes" id="UP001456524">
    <property type="component" value="Unassembled WGS sequence"/>
</dbReference>
<evidence type="ECO:0000313" key="1">
    <source>
        <dbReference type="EMBL" id="KAK8154654.1"/>
    </source>
</evidence>
<evidence type="ECO:0000313" key="2">
    <source>
        <dbReference type="Proteomes" id="UP001456524"/>
    </source>
</evidence>
<comment type="caution">
    <text evidence="1">The sequence shown here is derived from an EMBL/GenBank/DDBJ whole genome shotgun (WGS) entry which is preliminary data.</text>
</comment>
<gene>
    <name evidence="1" type="ORF">IWX90DRAFT_62158</name>
</gene>
<sequence>MVSHRAADTSPCGVQALRVFPPSIRPAPAPAPAGSAERRTCRYRADRGLRSGSVLRGPAKKGSSRVMGSAARPRYIDGHYDPSHVMPFLHVIVLFCLMHCSEDRFSNGPPASAKCGLRHAGHARCCLDLVSCIPLCGHAAGARKDRHPVLLRWPMHFLMVHSQTLDGLYERAEARHGTVNLLQPCQPPVPLPCGLVSIGWFLNVETDQTVFTSAEPPRFQLGARDVNPCQPYRR</sequence>
<keyword evidence="2" id="KW-1185">Reference proteome</keyword>
<name>A0ABR1XH65_9PEZI</name>
<reference evidence="1 2" key="1">
    <citation type="journal article" date="2022" name="G3 (Bethesda)">
        <title>Enemy or ally: a genomic approach to elucidate the lifestyle of Phyllosticta citrichinaensis.</title>
        <authorList>
            <person name="Buijs V.A."/>
            <person name="Groenewald J.Z."/>
            <person name="Haridas S."/>
            <person name="LaButti K.M."/>
            <person name="Lipzen A."/>
            <person name="Martin F.M."/>
            <person name="Barry K."/>
            <person name="Grigoriev I.V."/>
            <person name="Crous P.W."/>
            <person name="Seidl M.F."/>
        </authorList>
    </citation>
    <scope>NUCLEOTIDE SEQUENCE [LARGE SCALE GENOMIC DNA]</scope>
    <source>
        <strain evidence="1 2">CBS 129764</strain>
    </source>
</reference>
<proteinExistence type="predicted"/>
<accession>A0ABR1XH65</accession>
<organism evidence="1 2">
    <name type="scientific">Phyllosticta citrichinensis</name>
    <dbReference type="NCBI Taxonomy" id="1130410"/>
    <lineage>
        <taxon>Eukaryota</taxon>
        <taxon>Fungi</taxon>
        <taxon>Dikarya</taxon>
        <taxon>Ascomycota</taxon>
        <taxon>Pezizomycotina</taxon>
        <taxon>Dothideomycetes</taxon>
        <taxon>Dothideomycetes incertae sedis</taxon>
        <taxon>Botryosphaeriales</taxon>
        <taxon>Phyllostictaceae</taxon>
        <taxon>Phyllosticta</taxon>
    </lineage>
</organism>